<dbReference type="Pfam" id="PF13847">
    <property type="entry name" value="Methyltransf_31"/>
    <property type="match status" value="1"/>
</dbReference>
<gene>
    <name evidence="2" type="ORF">L0C25_22060</name>
</gene>
<proteinExistence type="predicted"/>
<dbReference type="AlphaFoldDB" id="A0AA46YLT1"/>
<dbReference type="GO" id="GO:0032259">
    <property type="term" value="P:methylation"/>
    <property type="evidence" value="ECO:0007669"/>
    <property type="project" value="UniProtKB-KW"/>
</dbReference>
<organism evidence="2 3">
    <name type="scientific">Solicola gregarius</name>
    <dbReference type="NCBI Taxonomy" id="2908642"/>
    <lineage>
        <taxon>Bacteria</taxon>
        <taxon>Bacillati</taxon>
        <taxon>Actinomycetota</taxon>
        <taxon>Actinomycetes</taxon>
        <taxon>Propionibacteriales</taxon>
        <taxon>Nocardioidaceae</taxon>
        <taxon>Solicola</taxon>
    </lineage>
</organism>
<sequence>MLAPATRMVLEQAGIERGMRVLDLGTGAGDVAFEVADMVGSSGSVLGVDQSASALRWAARRLETRDISNVTFLRDDLHTVEIADRFDAVVGRLVLLYTPHPAEVLRRYAALVRKGGLIVAMEYEMRAAGSIPSVPLSERVVGWITEAFGRSNLDASLGARLEPIMRAAGLTDPTVVGLQSYFAPDDPAGARLAAATVRTLLPVIVRTGVAEPEEIDIDTLEERCATSLADGCAIFKPPVLVGAWARI</sequence>
<evidence type="ECO:0000259" key="1">
    <source>
        <dbReference type="Pfam" id="PF13847"/>
    </source>
</evidence>
<dbReference type="PANTHER" id="PTHR43861">
    <property type="entry name" value="TRANS-ACONITATE 2-METHYLTRANSFERASE-RELATED"/>
    <property type="match status" value="1"/>
</dbReference>
<reference evidence="2" key="1">
    <citation type="submission" date="2022-01" db="EMBL/GenBank/DDBJ databases">
        <title>Nocardioidaceae gen. sp. A5X3R13.</title>
        <authorList>
            <person name="Lopez Marin M.A."/>
            <person name="Uhlik O."/>
        </authorList>
    </citation>
    <scope>NUCLEOTIDE SEQUENCE</scope>
    <source>
        <strain evidence="2">A5X3R13</strain>
    </source>
</reference>
<keyword evidence="2" id="KW-0489">Methyltransferase</keyword>
<dbReference type="InterPro" id="IPR029063">
    <property type="entry name" value="SAM-dependent_MTases_sf"/>
</dbReference>
<evidence type="ECO:0000313" key="2">
    <source>
        <dbReference type="EMBL" id="UYM05173.1"/>
    </source>
</evidence>
<accession>A0AA46YLT1</accession>
<keyword evidence="3" id="KW-1185">Reference proteome</keyword>
<dbReference type="Gene3D" id="3.40.50.150">
    <property type="entry name" value="Vaccinia Virus protein VP39"/>
    <property type="match status" value="1"/>
</dbReference>
<dbReference type="SUPFAM" id="SSF53335">
    <property type="entry name" value="S-adenosyl-L-methionine-dependent methyltransferases"/>
    <property type="match status" value="1"/>
</dbReference>
<dbReference type="GO" id="GO:0008168">
    <property type="term" value="F:methyltransferase activity"/>
    <property type="evidence" value="ECO:0007669"/>
    <property type="project" value="UniProtKB-KW"/>
</dbReference>
<dbReference type="Proteomes" id="UP001164390">
    <property type="component" value="Chromosome"/>
</dbReference>
<keyword evidence="2" id="KW-0808">Transferase</keyword>
<feature type="domain" description="Methyltransferase" evidence="1">
    <location>
        <begin position="16"/>
        <end position="124"/>
    </location>
</feature>
<dbReference type="KEGG" id="sgrg:L0C25_22060"/>
<dbReference type="InterPro" id="IPR025714">
    <property type="entry name" value="Methyltranfer_dom"/>
</dbReference>
<protein>
    <submittedName>
        <fullName evidence="2">Class I SAM-dependent methyltransferase</fullName>
    </submittedName>
</protein>
<dbReference type="EMBL" id="CP094970">
    <property type="protein sequence ID" value="UYM05173.1"/>
    <property type="molecule type" value="Genomic_DNA"/>
</dbReference>
<dbReference type="CDD" id="cd02440">
    <property type="entry name" value="AdoMet_MTases"/>
    <property type="match status" value="1"/>
</dbReference>
<evidence type="ECO:0000313" key="3">
    <source>
        <dbReference type="Proteomes" id="UP001164390"/>
    </source>
</evidence>
<name>A0AA46YLT1_9ACTN</name>